<name>A0A1Y6CM87_9BACT</name>
<dbReference type="InterPro" id="IPR002347">
    <property type="entry name" value="SDR_fam"/>
</dbReference>
<dbReference type="EMBL" id="FWZT01000022">
    <property type="protein sequence ID" value="SMF64183.1"/>
    <property type="molecule type" value="Genomic_DNA"/>
</dbReference>
<reference evidence="3" key="1">
    <citation type="submission" date="2017-04" db="EMBL/GenBank/DDBJ databases">
        <authorList>
            <person name="Varghese N."/>
            <person name="Submissions S."/>
        </authorList>
    </citation>
    <scope>NUCLEOTIDE SEQUENCE [LARGE SCALE GENOMIC DNA]</scope>
    <source>
        <strain evidence="3">RKEM611</strain>
    </source>
</reference>
<dbReference type="GO" id="GO:0016491">
    <property type="term" value="F:oxidoreductase activity"/>
    <property type="evidence" value="ECO:0007669"/>
    <property type="project" value="UniProtKB-KW"/>
</dbReference>
<dbReference type="CDD" id="cd05327">
    <property type="entry name" value="retinol-DH_like_SDR_c_like"/>
    <property type="match status" value="1"/>
</dbReference>
<keyword evidence="3" id="KW-1185">Reference proteome</keyword>
<gene>
    <name evidence="2" type="ORF">SAMN06296036_12215</name>
</gene>
<proteinExistence type="predicted"/>
<sequence length="319" mass="35228">MAKPLMCDPSLFKKDLSKQVYIVTGANSGIGLVTAQQLAKQNGQVVFACRRTEEAEKEIAQLAAQGLPKANMRALSLDLGDLSSVRSFVKEFLSHYDQLHGLVNNAGVMNTPLSRTKDGFEMQFGINHCGHFLLSHLLLDTLKKSSPARIVNVSSCFHDKAMGKTGFIHFDDLNFEKASYNGWEAYAQSKLANLLHAKELAKRLQGTDVIAVSVHPGWVRTNLAKHSMPLWVQNIILKPIFRLMGMIEPWEGAQTTLHCLLADDIKQHNGAYFSQTGTYRNPRLNKGGWPLTSPNEHANDQGAAAKLYEETARLVGAST</sequence>
<dbReference type="PANTHER" id="PTHR43157:SF31">
    <property type="entry name" value="PHOSPHATIDYLINOSITOL-GLYCAN BIOSYNTHESIS CLASS F PROTEIN"/>
    <property type="match status" value="1"/>
</dbReference>
<dbReference type="RefSeq" id="WP_159455592.1">
    <property type="nucleotide sequence ID" value="NZ_FWZT01000022.1"/>
</dbReference>
<dbReference type="InterPro" id="IPR036291">
    <property type="entry name" value="NAD(P)-bd_dom_sf"/>
</dbReference>
<dbReference type="PRINTS" id="PR00081">
    <property type="entry name" value="GDHRDH"/>
</dbReference>
<keyword evidence="1" id="KW-0560">Oxidoreductase</keyword>
<evidence type="ECO:0000313" key="2">
    <source>
        <dbReference type="EMBL" id="SMF64183.1"/>
    </source>
</evidence>
<dbReference type="STRING" id="1513793.SAMN06296036_12215"/>
<evidence type="ECO:0000313" key="3">
    <source>
        <dbReference type="Proteomes" id="UP000192907"/>
    </source>
</evidence>
<dbReference type="PANTHER" id="PTHR43157">
    <property type="entry name" value="PHOSPHATIDYLINOSITOL-GLYCAN BIOSYNTHESIS CLASS F PROTEIN-RELATED"/>
    <property type="match status" value="1"/>
</dbReference>
<protein>
    <submittedName>
        <fullName evidence="2">Retinol dehydrogenase-12</fullName>
    </submittedName>
</protein>
<evidence type="ECO:0000256" key="1">
    <source>
        <dbReference type="ARBA" id="ARBA00023002"/>
    </source>
</evidence>
<organism evidence="2 3">
    <name type="scientific">Pseudobacteriovorax antillogorgiicola</name>
    <dbReference type="NCBI Taxonomy" id="1513793"/>
    <lineage>
        <taxon>Bacteria</taxon>
        <taxon>Pseudomonadati</taxon>
        <taxon>Bdellovibrionota</taxon>
        <taxon>Oligoflexia</taxon>
        <taxon>Oligoflexales</taxon>
        <taxon>Pseudobacteriovoracaceae</taxon>
        <taxon>Pseudobacteriovorax</taxon>
    </lineage>
</organism>
<dbReference type="Gene3D" id="3.40.50.720">
    <property type="entry name" value="NAD(P)-binding Rossmann-like Domain"/>
    <property type="match status" value="1"/>
</dbReference>
<accession>A0A1Y6CM87</accession>
<dbReference type="Pfam" id="PF00106">
    <property type="entry name" value="adh_short"/>
    <property type="match status" value="1"/>
</dbReference>
<dbReference type="AlphaFoldDB" id="A0A1Y6CM87"/>
<dbReference type="Proteomes" id="UP000192907">
    <property type="component" value="Unassembled WGS sequence"/>
</dbReference>
<dbReference type="SUPFAM" id="SSF51735">
    <property type="entry name" value="NAD(P)-binding Rossmann-fold domains"/>
    <property type="match status" value="1"/>
</dbReference>